<accession>A0A0L8GBP1</accession>
<dbReference type="EMBL" id="KQ422673">
    <property type="protein sequence ID" value="KOF74436.1"/>
    <property type="molecule type" value="Genomic_DNA"/>
</dbReference>
<name>A0A0L8GBP1_OCTBM</name>
<organism evidence="1">
    <name type="scientific">Octopus bimaculoides</name>
    <name type="common">California two-spotted octopus</name>
    <dbReference type="NCBI Taxonomy" id="37653"/>
    <lineage>
        <taxon>Eukaryota</taxon>
        <taxon>Metazoa</taxon>
        <taxon>Spiralia</taxon>
        <taxon>Lophotrochozoa</taxon>
        <taxon>Mollusca</taxon>
        <taxon>Cephalopoda</taxon>
        <taxon>Coleoidea</taxon>
        <taxon>Octopodiformes</taxon>
        <taxon>Octopoda</taxon>
        <taxon>Incirrata</taxon>
        <taxon>Octopodidae</taxon>
        <taxon>Octopus</taxon>
    </lineage>
</organism>
<gene>
    <name evidence="1" type="ORF">OCBIM_22036191mg</name>
</gene>
<proteinExistence type="predicted"/>
<reference evidence="1" key="1">
    <citation type="submission" date="2015-07" db="EMBL/GenBank/DDBJ databases">
        <title>MeaNS - Measles Nucleotide Surveillance Program.</title>
        <authorList>
            <person name="Tran T."/>
            <person name="Druce J."/>
        </authorList>
    </citation>
    <scope>NUCLEOTIDE SEQUENCE</scope>
    <source>
        <strain evidence="1">UCB-OBI-ISO-001</strain>
        <tissue evidence="1">Gonad</tissue>
    </source>
</reference>
<evidence type="ECO:0000313" key="1">
    <source>
        <dbReference type="EMBL" id="KOF74436.1"/>
    </source>
</evidence>
<sequence length="49" mass="5848">MKEIFNICERRKFLQIESSSTRICRKVPVSQVGTRLSKYRTEDLWDSLV</sequence>
<dbReference type="AlphaFoldDB" id="A0A0L8GBP1"/>
<protein>
    <submittedName>
        <fullName evidence="1">Uncharacterized protein</fullName>
    </submittedName>
</protein>